<keyword evidence="6 8" id="KW-0472">Membrane</keyword>
<dbReference type="Ensembl" id="ENSNGAT00000023087.1">
    <property type="protein sequence ID" value="ENSNGAP00000017457.1"/>
    <property type="gene ID" value="ENSNGAG00000017887.1"/>
</dbReference>
<feature type="transmembrane region" description="Helical" evidence="8">
    <location>
        <begin position="183"/>
        <end position="202"/>
    </location>
</feature>
<evidence type="ECO:0000256" key="7">
    <source>
        <dbReference type="ARBA" id="ARBA00023224"/>
    </source>
</evidence>
<proteinExistence type="predicted"/>
<keyword evidence="2" id="KW-1003">Cell membrane</keyword>
<feature type="transmembrane region" description="Helical" evidence="8">
    <location>
        <begin position="122"/>
        <end position="140"/>
    </location>
</feature>
<keyword evidence="5 8" id="KW-1133">Transmembrane helix</keyword>
<evidence type="ECO:0000256" key="2">
    <source>
        <dbReference type="ARBA" id="ARBA00022475"/>
    </source>
</evidence>
<evidence type="ECO:0000313" key="10">
    <source>
        <dbReference type="Proteomes" id="UP000694381"/>
    </source>
</evidence>
<evidence type="ECO:0000256" key="6">
    <source>
        <dbReference type="ARBA" id="ARBA00023136"/>
    </source>
</evidence>
<keyword evidence="3" id="KW-0716">Sensory transduction</keyword>
<dbReference type="OMA" id="PRICWLR"/>
<dbReference type="Proteomes" id="UP000694381">
    <property type="component" value="Unassembled WGS sequence"/>
</dbReference>
<evidence type="ECO:0000256" key="5">
    <source>
        <dbReference type="ARBA" id="ARBA00022989"/>
    </source>
</evidence>
<feature type="transmembrane region" description="Helical" evidence="8">
    <location>
        <begin position="69"/>
        <end position="89"/>
    </location>
</feature>
<feature type="transmembrane region" description="Helical" evidence="8">
    <location>
        <begin position="152"/>
        <end position="171"/>
    </location>
</feature>
<name>A0A8C6REQ2_NANGA</name>
<dbReference type="Gene3D" id="1.20.1070.10">
    <property type="entry name" value="Rhodopsin 7-helix transmembrane proteins"/>
    <property type="match status" value="1"/>
</dbReference>
<dbReference type="AlphaFoldDB" id="A0A8C6REQ2"/>
<evidence type="ECO:0000256" key="8">
    <source>
        <dbReference type="SAM" id="Phobius"/>
    </source>
</evidence>
<keyword evidence="10" id="KW-1185">Reference proteome</keyword>
<sequence>MDHLLTSVITPKAVMDFLLRYNTISFGGCALQMFLEVILVGQCRGPPLTFVAYDSFIIYMIFMRPRICWLRVPVSWIPASLSALEYIIYTMQYPFCKSQQIRHLLCKSPSVPKLACADMSRYQLMVYLMGMTLLITRLAAILGRKKALDTCSLHLTVVRMFYGALTVMYILPSSYHSPKQENILSVFYTIVTPALNPLIYSFQNKEDPGALRRVLGKRLLTTHSNF</sequence>
<dbReference type="GO" id="GO:0004984">
    <property type="term" value="F:olfactory receptor activity"/>
    <property type="evidence" value="ECO:0007669"/>
    <property type="project" value="InterPro"/>
</dbReference>
<keyword evidence="7" id="KW-0807">Transducer</keyword>
<evidence type="ECO:0000256" key="1">
    <source>
        <dbReference type="ARBA" id="ARBA00004651"/>
    </source>
</evidence>
<protein>
    <submittedName>
        <fullName evidence="9">Olfactory receptor family 2 subfamily AG member 12</fullName>
    </submittedName>
</protein>
<dbReference type="GeneTree" id="ENSGT01150000286990"/>
<dbReference type="Pfam" id="PF13853">
    <property type="entry name" value="7tm_4"/>
    <property type="match status" value="1"/>
</dbReference>
<accession>A0A8C6REQ2</accession>
<dbReference type="PANTHER" id="PTHR26453">
    <property type="entry name" value="OLFACTORY RECEPTOR"/>
    <property type="match status" value="1"/>
</dbReference>
<evidence type="ECO:0000256" key="4">
    <source>
        <dbReference type="ARBA" id="ARBA00022692"/>
    </source>
</evidence>
<reference evidence="9" key="1">
    <citation type="submission" date="2025-08" db="UniProtKB">
        <authorList>
            <consortium name="Ensembl"/>
        </authorList>
    </citation>
    <scope>IDENTIFICATION</scope>
</reference>
<dbReference type="SUPFAM" id="SSF81321">
    <property type="entry name" value="Family A G protein-coupled receptor-like"/>
    <property type="match status" value="1"/>
</dbReference>
<comment type="subcellular location">
    <subcellularLocation>
        <location evidence="1">Cell membrane</location>
        <topology evidence="1">Multi-pass membrane protein</topology>
    </subcellularLocation>
</comment>
<evidence type="ECO:0000313" key="9">
    <source>
        <dbReference type="Ensembl" id="ENSNGAP00000017457.1"/>
    </source>
</evidence>
<dbReference type="GO" id="GO:0007186">
    <property type="term" value="P:G protein-coupled receptor signaling pathway"/>
    <property type="evidence" value="ECO:0007669"/>
    <property type="project" value="InterPro"/>
</dbReference>
<reference evidence="9" key="2">
    <citation type="submission" date="2025-09" db="UniProtKB">
        <authorList>
            <consortium name="Ensembl"/>
        </authorList>
    </citation>
    <scope>IDENTIFICATION</scope>
</reference>
<dbReference type="InterPro" id="IPR000725">
    <property type="entry name" value="Olfact_rcpt"/>
</dbReference>
<organism evidence="9 10">
    <name type="scientific">Nannospalax galili</name>
    <name type="common">Northern Israeli blind subterranean mole rat</name>
    <name type="synonym">Spalax galili</name>
    <dbReference type="NCBI Taxonomy" id="1026970"/>
    <lineage>
        <taxon>Eukaryota</taxon>
        <taxon>Metazoa</taxon>
        <taxon>Chordata</taxon>
        <taxon>Craniata</taxon>
        <taxon>Vertebrata</taxon>
        <taxon>Euteleostomi</taxon>
        <taxon>Mammalia</taxon>
        <taxon>Eutheria</taxon>
        <taxon>Euarchontoglires</taxon>
        <taxon>Glires</taxon>
        <taxon>Rodentia</taxon>
        <taxon>Myomorpha</taxon>
        <taxon>Muroidea</taxon>
        <taxon>Spalacidae</taxon>
        <taxon>Spalacinae</taxon>
        <taxon>Nannospalax</taxon>
    </lineage>
</organism>
<evidence type="ECO:0000256" key="3">
    <source>
        <dbReference type="ARBA" id="ARBA00022606"/>
    </source>
</evidence>
<keyword evidence="4 8" id="KW-0812">Transmembrane</keyword>
<dbReference type="GO" id="GO:0005886">
    <property type="term" value="C:plasma membrane"/>
    <property type="evidence" value="ECO:0007669"/>
    <property type="project" value="UniProtKB-SubCell"/>
</dbReference>